<dbReference type="AlphaFoldDB" id="A0A0A8Z8T3"/>
<name>A0A0A8Z8T3_ARUDO</name>
<dbReference type="EMBL" id="GBRH01266613">
    <property type="protein sequence ID" value="JAD31282.1"/>
    <property type="molecule type" value="Transcribed_RNA"/>
</dbReference>
<reference evidence="1" key="1">
    <citation type="submission" date="2014-09" db="EMBL/GenBank/DDBJ databases">
        <authorList>
            <person name="Magalhaes I.L.F."/>
            <person name="Oliveira U."/>
            <person name="Santos F.R."/>
            <person name="Vidigal T.H.D.A."/>
            <person name="Brescovit A.D."/>
            <person name="Santos A.J."/>
        </authorList>
    </citation>
    <scope>NUCLEOTIDE SEQUENCE</scope>
    <source>
        <tissue evidence="1">Shoot tissue taken approximately 20 cm above the soil surface</tissue>
    </source>
</reference>
<evidence type="ECO:0000313" key="1">
    <source>
        <dbReference type="EMBL" id="JAD31282.1"/>
    </source>
</evidence>
<reference evidence="1" key="2">
    <citation type="journal article" date="2015" name="Data Brief">
        <title>Shoot transcriptome of the giant reed, Arundo donax.</title>
        <authorList>
            <person name="Barrero R.A."/>
            <person name="Guerrero F.D."/>
            <person name="Moolhuijzen P."/>
            <person name="Goolsby J.A."/>
            <person name="Tidwell J."/>
            <person name="Bellgard S.E."/>
            <person name="Bellgard M.I."/>
        </authorList>
    </citation>
    <scope>NUCLEOTIDE SEQUENCE</scope>
    <source>
        <tissue evidence="1">Shoot tissue taken approximately 20 cm above the soil surface</tissue>
    </source>
</reference>
<accession>A0A0A8Z8T3</accession>
<sequence>MLILLDKTGVSLVAYSGHGTITSSFILSIRLK</sequence>
<organism evidence="1">
    <name type="scientific">Arundo donax</name>
    <name type="common">Giant reed</name>
    <name type="synonym">Donax arundinaceus</name>
    <dbReference type="NCBI Taxonomy" id="35708"/>
    <lineage>
        <taxon>Eukaryota</taxon>
        <taxon>Viridiplantae</taxon>
        <taxon>Streptophyta</taxon>
        <taxon>Embryophyta</taxon>
        <taxon>Tracheophyta</taxon>
        <taxon>Spermatophyta</taxon>
        <taxon>Magnoliopsida</taxon>
        <taxon>Liliopsida</taxon>
        <taxon>Poales</taxon>
        <taxon>Poaceae</taxon>
        <taxon>PACMAD clade</taxon>
        <taxon>Arundinoideae</taxon>
        <taxon>Arundineae</taxon>
        <taxon>Arundo</taxon>
    </lineage>
</organism>
<protein>
    <submittedName>
        <fullName evidence="1">Uncharacterized protein</fullName>
    </submittedName>
</protein>
<proteinExistence type="predicted"/>